<name>A0A0L0HDI5_SPIPD</name>
<keyword evidence="1" id="KW-0472">Membrane</keyword>
<keyword evidence="1" id="KW-1133">Transmembrane helix</keyword>
<dbReference type="eggNOG" id="ENOG502S80V">
    <property type="taxonomic scope" value="Eukaryota"/>
</dbReference>
<evidence type="ECO:0000256" key="1">
    <source>
        <dbReference type="SAM" id="Phobius"/>
    </source>
</evidence>
<sequence>MAWNWNTFDWDNTTHRFFALCYLADMIVWLYRIATRFQLFPKSEPYPFIRKKFATTLLRTIVLVLHIGSGVTEIALGFAAFFTGNEILAKIITVAALAFHVPTAIYMTPFVYGARRLMRPAYMVIIFFHAYCAVNLWLNPTSTEWIVSTISVLHTYIWVRIFYFIFAKTQTLPSGPYTLSVVFAGYVTLPYFPRNVAKYSTDLLVTTFTLSYVTVEFLVYKHILKYSGKKLVSTEFDIDDADHELVIKYETRRNDKHDVITIETITVK</sequence>
<evidence type="ECO:0000313" key="2">
    <source>
        <dbReference type="EMBL" id="KNC99034.1"/>
    </source>
</evidence>
<dbReference type="STRING" id="645134.A0A0L0HDI5"/>
<keyword evidence="3" id="KW-1185">Reference proteome</keyword>
<gene>
    <name evidence="2" type="ORF">SPPG_05984</name>
</gene>
<feature type="transmembrane region" description="Helical" evidence="1">
    <location>
        <begin position="177"/>
        <end position="193"/>
    </location>
</feature>
<accession>A0A0L0HDI5</accession>
<feature type="transmembrane region" description="Helical" evidence="1">
    <location>
        <begin position="199"/>
        <end position="220"/>
    </location>
</feature>
<protein>
    <submittedName>
        <fullName evidence="2">Uncharacterized protein</fullName>
    </submittedName>
</protein>
<reference evidence="2 3" key="1">
    <citation type="submission" date="2009-08" db="EMBL/GenBank/DDBJ databases">
        <title>The Genome Sequence of Spizellomyces punctatus strain DAOM BR117.</title>
        <authorList>
            <consortium name="The Broad Institute Genome Sequencing Platform"/>
            <person name="Russ C."/>
            <person name="Cuomo C."/>
            <person name="Shea T."/>
            <person name="Young S.K."/>
            <person name="Zeng Q."/>
            <person name="Koehrsen M."/>
            <person name="Haas B."/>
            <person name="Borodovsky M."/>
            <person name="Guigo R."/>
            <person name="Alvarado L."/>
            <person name="Berlin A."/>
            <person name="Bochicchio J."/>
            <person name="Borenstein D."/>
            <person name="Chapman S."/>
            <person name="Chen Z."/>
            <person name="Engels R."/>
            <person name="Freedman E."/>
            <person name="Gellesch M."/>
            <person name="Goldberg J."/>
            <person name="Griggs A."/>
            <person name="Gujja S."/>
            <person name="Heiman D."/>
            <person name="Hepburn T."/>
            <person name="Howarth C."/>
            <person name="Jen D."/>
            <person name="Larson L."/>
            <person name="Lewis B."/>
            <person name="Mehta T."/>
            <person name="Park D."/>
            <person name="Pearson M."/>
            <person name="Roberts A."/>
            <person name="Saif S."/>
            <person name="Shenoy N."/>
            <person name="Sisk P."/>
            <person name="Stolte C."/>
            <person name="Sykes S."/>
            <person name="Thomson T."/>
            <person name="Walk T."/>
            <person name="White J."/>
            <person name="Yandava C."/>
            <person name="Burger G."/>
            <person name="Gray M.W."/>
            <person name="Holland P.W.H."/>
            <person name="King N."/>
            <person name="Lang F.B.F."/>
            <person name="Roger A.J."/>
            <person name="Ruiz-Trillo I."/>
            <person name="Lander E."/>
            <person name="Nusbaum C."/>
        </authorList>
    </citation>
    <scope>NUCLEOTIDE SEQUENCE [LARGE SCALE GENOMIC DNA]</scope>
    <source>
        <strain evidence="2 3">DAOM BR117</strain>
    </source>
</reference>
<feature type="transmembrane region" description="Helical" evidence="1">
    <location>
        <begin position="87"/>
        <end position="108"/>
    </location>
</feature>
<dbReference type="RefSeq" id="XP_016607074.1">
    <property type="nucleotide sequence ID" value="XM_016754189.1"/>
</dbReference>
<feature type="transmembrane region" description="Helical" evidence="1">
    <location>
        <begin position="145"/>
        <end position="165"/>
    </location>
</feature>
<dbReference type="GeneID" id="27689322"/>
<keyword evidence="1" id="KW-0812">Transmembrane</keyword>
<dbReference type="Proteomes" id="UP000053201">
    <property type="component" value="Unassembled WGS sequence"/>
</dbReference>
<dbReference type="AlphaFoldDB" id="A0A0L0HDI5"/>
<dbReference type="InParanoid" id="A0A0L0HDI5"/>
<dbReference type="EMBL" id="KQ257459">
    <property type="protein sequence ID" value="KNC99034.1"/>
    <property type="molecule type" value="Genomic_DNA"/>
</dbReference>
<proteinExistence type="predicted"/>
<evidence type="ECO:0000313" key="3">
    <source>
        <dbReference type="Proteomes" id="UP000053201"/>
    </source>
</evidence>
<dbReference type="OMA" id="HAYCAIR"/>
<feature type="transmembrane region" description="Helical" evidence="1">
    <location>
        <begin position="120"/>
        <end position="139"/>
    </location>
</feature>
<feature type="transmembrane region" description="Helical" evidence="1">
    <location>
        <begin position="17"/>
        <end position="35"/>
    </location>
</feature>
<dbReference type="VEuPathDB" id="FungiDB:SPPG_05984"/>
<feature type="transmembrane region" description="Helical" evidence="1">
    <location>
        <begin position="56"/>
        <end position="81"/>
    </location>
</feature>
<organism evidence="2 3">
    <name type="scientific">Spizellomyces punctatus (strain DAOM BR117)</name>
    <dbReference type="NCBI Taxonomy" id="645134"/>
    <lineage>
        <taxon>Eukaryota</taxon>
        <taxon>Fungi</taxon>
        <taxon>Fungi incertae sedis</taxon>
        <taxon>Chytridiomycota</taxon>
        <taxon>Chytridiomycota incertae sedis</taxon>
        <taxon>Chytridiomycetes</taxon>
        <taxon>Spizellomycetales</taxon>
        <taxon>Spizellomycetaceae</taxon>
        <taxon>Spizellomyces</taxon>
    </lineage>
</organism>
<dbReference type="OrthoDB" id="26525at2759"/>